<proteinExistence type="inferred from homology"/>
<dbReference type="OrthoDB" id="10259639at2759"/>
<dbReference type="PANTHER" id="PTHR13292:SF0">
    <property type="entry name" value="AUTOPHAGY-RELATED PROTEIN 101"/>
    <property type="match status" value="1"/>
</dbReference>
<dbReference type="STRING" id="6689.A0A3R7PEG3"/>
<accession>A0A3R7PEG3</accession>
<comment type="similarity">
    <text evidence="1">Belongs to the ATG101 family.</text>
</comment>
<dbReference type="GO" id="GO:0019901">
    <property type="term" value="F:protein kinase binding"/>
    <property type="evidence" value="ECO:0007669"/>
    <property type="project" value="TreeGrafter"/>
</dbReference>
<sequence length="232" mass="26596">MTSQTADFKTKPDMNANTQVLELDVEGRQVDEAVLSLFHTLLFHRSTGKFHYKNDDTYAVGTIGFQDVDCDFIDFTYVRCSSDELDRSIKREVSGFCEAIRAPDAPSSGQVALEFYQRKRGRWPFATESIPWEVWTLRINVVSLNNEHERQIWRERVGDSLGERLLHITDTLNRHDYIPSPPNQAEIDLIYDTAYPDVQPFLFKINYSVSAPTNPSATTTIKKLIRDTLALT</sequence>
<organism evidence="4 5">
    <name type="scientific">Penaeus vannamei</name>
    <name type="common">Whiteleg shrimp</name>
    <name type="synonym">Litopenaeus vannamei</name>
    <dbReference type="NCBI Taxonomy" id="6689"/>
    <lineage>
        <taxon>Eukaryota</taxon>
        <taxon>Metazoa</taxon>
        <taxon>Ecdysozoa</taxon>
        <taxon>Arthropoda</taxon>
        <taxon>Crustacea</taxon>
        <taxon>Multicrustacea</taxon>
        <taxon>Malacostraca</taxon>
        <taxon>Eumalacostraca</taxon>
        <taxon>Eucarida</taxon>
        <taxon>Decapoda</taxon>
        <taxon>Dendrobranchiata</taxon>
        <taxon>Penaeoidea</taxon>
        <taxon>Penaeidae</taxon>
        <taxon>Penaeus</taxon>
    </lineage>
</organism>
<dbReference type="AlphaFoldDB" id="A0A3R7PEG3"/>
<dbReference type="PANTHER" id="PTHR13292">
    <property type="entry name" value="AUTOPHAGY-RELATED PROTEIN 101"/>
    <property type="match status" value="1"/>
</dbReference>
<reference evidence="4 5" key="2">
    <citation type="submission" date="2019-01" db="EMBL/GenBank/DDBJ databases">
        <title>The decoding of complex shrimp genome reveals the adaptation for benthos swimmer, frequently molting mechanism and breeding impact on genome.</title>
        <authorList>
            <person name="Sun Y."/>
            <person name="Gao Y."/>
            <person name="Yu Y."/>
        </authorList>
    </citation>
    <scope>NUCLEOTIDE SEQUENCE [LARGE SCALE GENOMIC DNA]</scope>
    <source>
        <tissue evidence="4">Muscle</tissue>
    </source>
</reference>
<gene>
    <name evidence="4" type="ORF">C7M84_013546</name>
</gene>
<dbReference type="GO" id="GO:1990316">
    <property type="term" value="C:Atg1/ULK1 kinase complex"/>
    <property type="evidence" value="ECO:0007669"/>
    <property type="project" value="TreeGrafter"/>
</dbReference>
<evidence type="ECO:0000256" key="2">
    <source>
        <dbReference type="ARBA" id="ARBA00018874"/>
    </source>
</evidence>
<keyword evidence="3" id="KW-0072">Autophagy</keyword>
<name>A0A3R7PEG3_PENVA</name>
<dbReference type="EMBL" id="QCYY01002692">
    <property type="protein sequence ID" value="ROT68312.1"/>
    <property type="molecule type" value="Genomic_DNA"/>
</dbReference>
<reference evidence="4 5" key="1">
    <citation type="submission" date="2018-04" db="EMBL/GenBank/DDBJ databases">
        <authorList>
            <person name="Zhang X."/>
            <person name="Yuan J."/>
            <person name="Li F."/>
            <person name="Xiang J."/>
        </authorList>
    </citation>
    <scope>NUCLEOTIDE SEQUENCE [LARGE SCALE GENOMIC DNA]</scope>
    <source>
        <tissue evidence="4">Muscle</tissue>
    </source>
</reference>
<keyword evidence="5" id="KW-1185">Reference proteome</keyword>
<protein>
    <recommendedName>
        <fullName evidence="2">Autophagy-related protein 101</fullName>
    </recommendedName>
</protein>
<dbReference type="GO" id="GO:0000045">
    <property type="term" value="P:autophagosome assembly"/>
    <property type="evidence" value="ECO:0007669"/>
    <property type="project" value="TreeGrafter"/>
</dbReference>
<evidence type="ECO:0000256" key="3">
    <source>
        <dbReference type="ARBA" id="ARBA00023006"/>
    </source>
</evidence>
<dbReference type="InterPro" id="IPR012445">
    <property type="entry name" value="ATG101"/>
</dbReference>
<evidence type="ECO:0000256" key="1">
    <source>
        <dbReference type="ARBA" id="ARBA00007130"/>
    </source>
</evidence>
<dbReference type="GO" id="GO:0000407">
    <property type="term" value="C:phagophore assembly site"/>
    <property type="evidence" value="ECO:0007669"/>
    <property type="project" value="TreeGrafter"/>
</dbReference>
<evidence type="ECO:0000313" key="5">
    <source>
        <dbReference type="Proteomes" id="UP000283509"/>
    </source>
</evidence>
<evidence type="ECO:0000313" key="4">
    <source>
        <dbReference type="EMBL" id="ROT68312.1"/>
    </source>
</evidence>
<dbReference type="Pfam" id="PF07855">
    <property type="entry name" value="ATG101"/>
    <property type="match status" value="1"/>
</dbReference>
<dbReference type="Proteomes" id="UP000283509">
    <property type="component" value="Unassembled WGS sequence"/>
</dbReference>
<comment type="caution">
    <text evidence="4">The sequence shown here is derived from an EMBL/GenBank/DDBJ whole genome shotgun (WGS) entry which is preliminary data.</text>
</comment>